<protein>
    <recommendedName>
        <fullName evidence="4">Oligosaccharide repeat unit polymerase</fullName>
    </recommendedName>
</protein>
<name>A0A6H9GJU0_MICAE</name>
<accession>A0A6H9GJU0</accession>
<feature type="transmembrane region" description="Helical" evidence="1">
    <location>
        <begin position="39"/>
        <end position="59"/>
    </location>
</feature>
<keyword evidence="1" id="KW-0812">Transmembrane</keyword>
<feature type="transmembrane region" description="Helical" evidence="1">
    <location>
        <begin position="6"/>
        <end position="27"/>
    </location>
</feature>
<feature type="transmembrane region" description="Helical" evidence="1">
    <location>
        <begin position="65"/>
        <end position="83"/>
    </location>
</feature>
<gene>
    <name evidence="2" type="ORF">NIES3787_30710</name>
</gene>
<feature type="transmembrane region" description="Helical" evidence="1">
    <location>
        <begin position="213"/>
        <end position="232"/>
    </location>
</feature>
<comment type="caution">
    <text evidence="2">The sequence shown here is derived from an EMBL/GenBank/DDBJ whole genome shotgun (WGS) entry which is preliminary data.</text>
</comment>
<reference evidence="2 3" key="1">
    <citation type="submission" date="2019-02" db="EMBL/GenBank/DDBJ databases">
        <title>Draft genome sequence of Arthrospira platensis NIES-3787.</title>
        <authorList>
            <person name="Yamaguchi H."/>
            <person name="Suzuki S."/>
            <person name="Kawachi M."/>
        </authorList>
    </citation>
    <scope>NUCLEOTIDE SEQUENCE [LARGE SCALE GENOMIC DNA]</scope>
    <source>
        <strain evidence="2 3">NIES-3787</strain>
    </source>
</reference>
<dbReference type="Proteomes" id="UP000438874">
    <property type="component" value="Unassembled WGS sequence"/>
</dbReference>
<proteinExistence type="predicted"/>
<keyword evidence="1" id="KW-1133">Transmembrane helix</keyword>
<dbReference type="AlphaFoldDB" id="A0A6H9GJU0"/>
<feature type="transmembrane region" description="Helical" evidence="1">
    <location>
        <begin position="115"/>
        <end position="135"/>
    </location>
</feature>
<dbReference type="NCBIfam" id="TIGR04370">
    <property type="entry name" value="glyco_rpt_poly"/>
    <property type="match status" value="1"/>
</dbReference>
<dbReference type="EMBL" id="BJCH01000041">
    <property type="protein sequence ID" value="GCL47365.1"/>
    <property type="molecule type" value="Genomic_DNA"/>
</dbReference>
<feature type="transmembrane region" description="Helical" evidence="1">
    <location>
        <begin position="257"/>
        <end position="280"/>
    </location>
</feature>
<dbReference type="RefSeq" id="WP_159250124.1">
    <property type="nucleotide sequence ID" value="NZ_BJCH01000041.1"/>
</dbReference>
<feature type="transmembrane region" description="Helical" evidence="1">
    <location>
        <begin position="400"/>
        <end position="417"/>
    </location>
</feature>
<evidence type="ECO:0000256" key="1">
    <source>
        <dbReference type="SAM" id="Phobius"/>
    </source>
</evidence>
<feature type="transmembrane region" description="Helical" evidence="1">
    <location>
        <begin position="168"/>
        <end position="192"/>
    </location>
</feature>
<organism evidence="2 3">
    <name type="scientific">Microcystis aeruginosa NIES-3787</name>
    <dbReference type="NCBI Taxonomy" id="2517782"/>
    <lineage>
        <taxon>Bacteria</taxon>
        <taxon>Bacillati</taxon>
        <taxon>Cyanobacteriota</taxon>
        <taxon>Cyanophyceae</taxon>
        <taxon>Oscillatoriophycideae</taxon>
        <taxon>Chroococcales</taxon>
        <taxon>Microcystaceae</taxon>
        <taxon>Microcystis</taxon>
    </lineage>
</organism>
<keyword evidence="1" id="KW-0472">Membrane</keyword>
<evidence type="ECO:0000313" key="3">
    <source>
        <dbReference type="Proteomes" id="UP000438874"/>
    </source>
</evidence>
<evidence type="ECO:0000313" key="2">
    <source>
        <dbReference type="EMBL" id="GCL47365.1"/>
    </source>
</evidence>
<sequence length="474" mass="55340">MDWFEDTAIFIFLIPTVVFICVFLSYLKFKRLANPITFMTIWWGGWLFIANLSLTGIYIPGVHTQSLIILMLLAYTLGALIVVKTNNKYKKNILFDKSISININFHKQFKSILNVSYPILLIFVLPFFVKAIYLLRTSSALELQSYRSKIFSTSDKASILYGSSQVELFYVIFLYSLILLCLIISSIFLYVYGNRLYILLSTFLNFCKSVMTLGRFELYFIFFFLVILGFLFNKKISDQLNSTLALLRIKSRAGKRLLFYLLFILAIILLSVAIISVVRISSQGSKASYYEVFYDFIIWYHTCGFVLLDKQLEDPYSILSQNMTYGLSTFSSLERILFLIITRFDKDFSGIFPLIGGKEQLVLYLHEFMNDFQKIGSAPDRYANAFYTMVYDFYIDGREIGVFIFSFILGYITSLFYQDWIKNNNLYSLSWLLLFLYISLMSIFQSQFSSIPTWGFMLLLLLIQNYKYVFSKKI</sequence>
<evidence type="ECO:0008006" key="4">
    <source>
        <dbReference type="Google" id="ProtNLM"/>
    </source>
</evidence>
<feature type="transmembrane region" description="Helical" evidence="1">
    <location>
        <begin position="451"/>
        <end position="470"/>
    </location>
</feature>